<keyword evidence="5" id="KW-0694">RNA-binding</keyword>
<dbReference type="PANTHER" id="PTHR30001">
    <property type="entry name" value="RIBONUCLEASE"/>
    <property type="match status" value="1"/>
</dbReference>
<dbReference type="InterPro" id="IPR003029">
    <property type="entry name" value="S1_domain"/>
</dbReference>
<dbReference type="EC" id="3.1.26.-" evidence="7"/>
<organism evidence="7 9">
    <name type="scientific">Enterocloster clostridioformis</name>
    <dbReference type="NCBI Taxonomy" id="1531"/>
    <lineage>
        <taxon>Bacteria</taxon>
        <taxon>Bacillati</taxon>
        <taxon>Bacillota</taxon>
        <taxon>Clostridia</taxon>
        <taxon>Lachnospirales</taxon>
        <taxon>Lachnospiraceae</taxon>
        <taxon>Enterocloster</taxon>
    </lineage>
</organism>
<dbReference type="CDD" id="cd04453">
    <property type="entry name" value="S1_RNase_E"/>
    <property type="match status" value="1"/>
</dbReference>
<evidence type="ECO:0000256" key="5">
    <source>
        <dbReference type="ARBA" id="ARBA00022884"/>
    </source>
</evidence>
<proteinExistence type="predicted"/>
<gene>
    <name evidence="7" type="primary">rng</name>
    <name evidence="7" type="ORF">ERS852480_04260</name>
    <name evidence="8" type="ORF">NCTC11224_03827</name>
</gene>
<dbReference type="GO" id="GO:0003723">
    <property type="term" value="F:RNA binding"/>
    <property type="evidence" value="ECO:0007669"/>
    <property type="project" value="UniProtKB-KW"/>
</dbReference>
<dbReference type="SUPFAM" id="SSF50249">
    <property type="entry name" value="Nucleic acid-binding proteins"/>
    <property type="match status" value="1"/>
</dbReference>
<dbReference type="PROSITE" id="PS50126">
    <property type="entry name" value="S1"/>
    <property type="match status" value="1"/>
</dbReference>
<dbReference type="GO" id="GO:0004540">
    <property type="term" value="F:RNA nuclease activity"/>
    <property type="evidence" value="ECO:0007669"/>
    <property type="project" value="InterPro"/>
</dbReference>
<protein>
    <submittedName>
        <fullName evidence="7">RNA-binding protein AU-1/Ribonuclease E/G</fullName>
        <ecNumber evidence="7">3.1.26.-</ecNumber>
    </submittedName>
</protein>
<dbReference type="GO" id="GO:0046872">
    <property type="term" value="F:metal ion binding"/>
    <property type="evidence" value="ECO:0007669"/>
    <property type="project" value="UniProtKB-KW"/>
</dbReference>
<reference evidence="7 9" key="1">
    <citation type="submission" date="2015-09" db="EMBL/GenBank/DDBJ databases">
        <authorList>
            <consortium name="Pathogen Informatics"/>
        </authorList>
    </citation>
    <scope>NUCLEOTIDE SEQUENCE [LARGE SCALE GENOMIC DNA]</scope>
    <source>
        <strain evidence="7 9">2789STDY5834865</strain>
    </source>
</reference>
<evidence type="ECO:0000313" key="10">
    <source>
        <dbReference type="Proteomes" id="UP000251853"/>
    </source>
</evidence>
<keyword evidence="3 7" id="KW-0378">Hydrolase</keyword>
<evidence type="ECO:0000313" key="8">
    <source>
        <dbReference type="EMBL" id="SQB14773.1"/>
    </source>
</evidence>
<dbReference type="SMART" id="SM00316">
    <property type="entry name" value="S1"/>
    <property type="match status" value="1"/>
</dbReference>
<dbReference type="Proteomes" id="UP000095512">
    <property type="component" value="Unassembled WGS sequence"/>
</dbReference>
<dbReference type="GO" id="GO:0005737">
    <property type="term" value="C:cytoplasm"/>
    <property type="evidence" value="ECO:0007669"/>
    <property type="project" value="TreeGrafter"/>
</dbReference>
<comment type="cofactor">
    <cofactor evidence="1">
        <name>Mg(2+)</name>
        <dbReference type="ChEBI" id="CHEBI:18420"/>
    </cofactor>
</comment>
<dbReference type="Pfam" id="PF10150">
    <property type="entry name" value="RNase_E_G"/>
    <property type="match status" value="1"/>
</dbReference>
<evidence type="ECO:0000313" key="9">
    <source>
        <dbReference type="Proteomes" id="UP000095512"/>
    </source>
</evidence>
<evidence type="ECO:0000256" key="3">
    <source>
        <dbReference type="ARBA" id="ARBA00022801"/>
    </source>
</evidence>
<evidence type="ECO:0000313" key="7">
    <source>
        <dbReference type="EMBL" id="CUP86177.1"/>
    </source>
</evidence>
<dbReference type="GO" id="GO:0016787">
    <property type="term" value="F:hydrolase activity"/>
    <property type="evidence" value="ECO:0007669"/>
    <property type="project" value="UniProtKB-KW"/>
</dbReference>
<keyword evidence="10" id="KW-1185">Reference proteome</keyword>
<name>A0A174RR68_9FIRM</name>
<evidence type="ECO:0000256" key="2">
    <source>
        <dbReference type="ARBA" id="ARBA00022723"/>
    </source>
</evidence>
<evidence type="ECO:0000259" key="6">
    <source>
        <dbReference type="PROSITE" id="PS50126"/>
    </source>
</evidence>
<dbReference type="AlphaFoldDB" id="A0A174RR68"/>
<dbReference type="Gene3D" id="2.40.50.140">
    <property type="entry name" value="Nucleic acid-binding proteins"/>
    <property type="match status" value="1"/>
</dbReference>
<reference evidence="8 10" key="2">
    <citation type="submission" date="2018-06" db="EMBL/GenBank/DDBJ databases">
        <authorList>
            <consortium name="Pathogen Informatics"/>
            <person name="Doyle S."/>
        </authorList>
    </citation>
    <scope>NUCLEOTIDE SEQUENCE [LARGE SCALE GENOMIC DNA]</scope>
    <source>
        <strain evidence="8 10">NCTC11224</strain>
    </source>
</reference>
<sequence length="385" mass="43003">MDKLVVTRRGDKVCTAVVSDGKVSQLMLEPDTADSLLGNIYIGKVQKVVSNINAAFIDIGPGCTGYYSLQERWKPERLKTGDELVVQVSKDAVKTKAPVVTERLSFTGRYCVLTVGKTGIGFSAKIRDASYKARLHSLLECDLAGTEDLGVIVRTNAVTVEDRIVREELAELMGTWQRLSADAACRVCYSCLYRALPGYIAAIRDSFCGTLEEIITDVPEYHRELGAYLEMYQKEDADRLTLYEDSLLPLSKLYSLETAFEKALGKNVWLKSGGYLVIEPTEAMTVIDVNTGKYSGRKNMQDTICRINMEAADEIGRQLRLRNLSGIIIVDFIDMEREEDRKALLAHLGDVVSKDPVKTTVVDMTALNLVELTRKKMRRPLHEQV</sequence>
<dbReference type="EMBL" id="CZAB01000057">
    <property type="protein sequence ID" value="CUP86177.1"/>
    <property type="molecule type" value="Genomic_DNA"/>
</dbReference>
<dbReference type="Proteomes" id="UP000251853">
    <property type="component" value="Unassembled WGS sequence"/>
</dbReference>
<keyword evidence="4" id="KW-0460">Magnesium</keyword>
<dbReference type="GO" id="GO:0006364">
    <property type="term" value="P:rRNA processing"/>
    <property type="evidence" value="ECO:0007669"/>
    <property type="project" value="TreeGrafter"/>
</dbReference>
<dbReference type="RefSeq" id="WP_057572700.1">
    <property type="nucleotide sequence ID" value="NZ_CATYWZ010000120.1"/>
</dbReference>
<dbReference type="PANTHER" id="PTHR30001:SF0">
    <property type="entry name" value="RIBONUCLEASE G"/>
    <property type="match status" value="1"/>
</dbReference>
<dbReference type="InterPro" id="IPR019307">
    <property type="entry name" value="RNA-bd_AU-1/RNase_E/G"/>
</dbReference>
<evidence type="ECO:0000256" key="4">
    <source>
        <dbReference type="ARBA" id="ARBA00022842"/>
    </source>
</evidence>
<evidence type="ECO:0000256" key="1">
    <source>
        <dbReference type="ARBA" id="ARBA00001946"/>
    </source>
</evidence>
<feature type="domain" description="S1 motif" evidence="6">
    <location>
        <begin position="38"/>
        <end position="109"/>
    </location>
</feature>
<dbReference type="EMBL" id="UAVW01000016">
    <property type="protein sequence ID" value="SQB14773.1"/>
    <property type="molecule type" value="Genomic_DNA"/>
</dbReference>
<dbReference type="InterPro" id="IPR004659">
    <property type="entry name" value="RNase_E/G"/>
</dbReference>
<keyword evidence="2" id="KW-0479">Metal-binding</keyword>
<dbReference type="InterPro" id="IPR012340">
    <property type="entry name" value="NA-bd_OB-fold"/>
</dbReference>
<accession>A0A174RR68</accession>